<dbReference type="PANTHER" id="PTHR30592">
    <property type="entry name" value="FORMATE DEHYDROGENASE"/>
    <property type="match status" value="1"/>
</dbReference>
<proteinExistence type="inferred from homology"/>
<dbReference type="HAMAP" id="MF_00187">
    <property type="entry name" value="FdhD"/>
    <property type="match status" value="1"/>
</dbReference>
<dbReference type="NCBIfam" id="TIGR00129">
    <property type="entry name" value="fdhD_narQ"/>
    <property type="match status" value="1"/>
</dbReference>
<comment type="function">
    <text evidence="3">Required for formate dehydrogenase (FDH) activity. Acts as a sulfur carrier protein that transfers sulfur from IscS to the molybdenum cofactor prior to its insertion into FDH.</text>
</comment>
<comment type="caution">
    <text evidence="3">Lacks conserved residue(s) required for the propagation of feature annotation.</text>
</comment>
<protein>
    <recommendedName>
        <fullName evidence="3">Sulfur carrier protein FdhD</fullName>
    </recommendedName>
</protein>
<dbReference type="PANTHER" id="PTHR30592:SF1">
    <property type="entry name" value="SULFUR CARRIER PROTEIN FDHD"/>
    <property type="match status" value="1"/>
</dbReference>
<evidence type="ECO:0000256" key="1">
    <source>
        <dbReference type="ARBA" id="ARBA00022490"/>
    </source>
</evidence>
<keyword evidence="5" id="KW-1185">Reference proteome</keyword>
<evidence type="ECO:0000313" key="5">
    <source>
        <dbReference type="Proteomes" id="UP001497493"/>
    </source>
</evidence>
<evidence type="ECO:0000313" key="4">
    <source>
        <dbReference type="EMBL" id="CAL1239066.1"/>
    </source>
</evidence>
<accession>A0ABM9NEP0</accession>
<dbReference type="InterPro" id="IPR016193">
    <property type="entry name" value="Cytidine_deaminase-like"/>
</dbReference>
<dbReference type="Gene3D" id="3.40.140.10">
    <property type="entry name" value="Cytidine Deaminase, domain 2"/>
    <property type="match status" value="1"/>
</dbReference>
<dbReference type="RefSeq" id="WP_348758658.1">
    <property type="nucleotide sequence ID" value="NZ_OZ026884.1"/>
</dbReference>
<keyword evidence="1 3" id="KW-0963">Cytoplasm</keyword>
<gene>
    <name evidence="3 4" type="primary">fdhD</name>
    <name evidence="4" type="ORF">MECH1_V1_0290</name>
</gene>
<dbReference type="EMBL" id="OZ026884">
    <property type="protein sequence ID" value="CAL1239066.1"/>
    <property type="molecule type" value="Genomic_DNA"/>
</dbReference>
<organism evidence="4 5">
    <name type="scientific">Candidatus Methylocalor cossyra</name>
    <dbReference type="NCBI Taxonomy" id="3108543"/>
    <lineage>
        <taxon>Bacteria</taxon>
        <taxon>Pseudomonadati</taxon>
        <taxon>Pseudomonadota</taxon>
        <taxon>Gammaproteobacteria</taxon>
        <taxon>Methylococcales</taxon>
        <taxon>Methylococcaceae</taxon>
        <taxon>Candidatus Methylocalor</taxon>
    </lineage>
</organism>
<dbReference type="Proteomes" id="UP001497493">
    <property type="component" value="Chromosome"/>
</dbReference>
<dbReference type="Gene3D" id="3.10.20.10">
    <property type="match status" value="1"/>
</dbReference>
<dbReference type="SUPFAM" id="SSF53927">
    <property type="entry name" value="Cytidine deaminase-like"/>
    <property type="match status" value="1"/>
</dbReference>
<dbReference type="InterPro" id="IPR003786">
    <property type="entry name" value="FdhD"/>
</dbReference>
<keyword evidence="2 3" id="KW-0501">Molybdenum cofactor biosynthesis</keyword>
<comment type="subcellular location">
    <subcellularLocation>
        <location evidence="3">Cytoplasm</location>
    </subcellularLocation>
</comment>
<comment type="similarity">
    <text evidence="3">Belongs to the FdhD family.</text>
</comment>
<evidence type="ECO:0000256" key="2">
    <source>
        <dbReference type="ARBA" id="ARBA00023150"/>
    </source>
</evidence>
<sequence>MSDPTAELGFSGYRAWTVERWRGGTQARQEDYVAEEAPVALVYNGEPYAVMLATPLDLEDFALGFSLTEEIIAGPEEMLSARIYRRAEGIEVRMRIPEVRCEAAAGQGRNLAGRTGCGLCGARTLQQAVRRPVPVGKGVAVSAAELTRAVAGLRDHQRLNQLTGAVHAAAWALPGQGLAWVREDVGRHNALDKLIGVLARQGVDFGRGYALVTSRASYEMVQKCATVGISFLAAISGPTGLAVQLAEQAGFTLVGFVREGNHVVYTHPQRLTH</sequence>
<dbReference type="Pfam" id="PF02634">
    <property type="entry name" value="FdhD-NarQ"/>
    <property type="match status" value="1"/>
</dbReference>
<reference evidence="4 5" key="1">
    <citation type="submission" date="2024-04" db="EMBL/GenBank/DDBJ databases">
        <authorList>
            <person name="Cremers G."/>
        </authorList>
    </citation>
    <scope>NUCLEOTIDE SEQUENCE [LARGE SCALE GENOMIC DNA]</scope>
    <source>
        <strain evidence="4">MeCH1-AG</strain>
    </source>
</reference>
<evidence type="ECO:0000256" key="3">
    <source>
        <dbReference type="HAMAP-Rule" id="MF_00187"/>
    </source>
</evidence>
<dbReference type="PIRSF" id="PIRSF015626">
    <property type="entry name" value="FdhD"/>
    <property type="match status" value="1"/>
</dbReference>
<feature type="active site" description="Cysteine persulfide intermediate" evidence="3">
    <location>
        <position position="117"/>
    </location>
</feature>
<name>A0ABM9NEP0_9GAMM</name>